<evidence type="ECO:0000259" key="5">
    <source>
        <dbReference type="PROSITE" id="PS51078"/>
    </source>
</evidence>
<keyword evidence="2" id="KW-0238">DNA-binding</keyword>
<keyword evidence="1" id="KW-0805">Transcription regulation</keyword>
<evidence type="ECO:0000313" key="7">
    <source>
        <dbReference type="Proteomes" id="UP000594380"/>
    </source>
</evidence>
<dbReference type="InterPro" id="IPR029016">
    <property type="entry name" value="GAF-like_dom_sf"/>
</dbReference>
<dbReference type="PROSITE" id="PS51078">
    <property type="entry name" value="ICLR_ED"/>
    <property type="match status" value="1"/>
</dbReference>
<dbReference type="GO" id="GO:0003677">
    <property type="term" value="F:DNA binding"/>
    <property type="evidence" value="ECO:0007669"/>
    <property type="project" value="UniProtKB-KW"/>
</dbReference>
<proteinExistence type="predicted"/>
<dbReference type="InterPro" id="IPR036390">
    <property type="entry name" value="WH_DNA-bd_sf"/>
</dbReference>
<dbReference type="InterPro" id="IPR036388">
    <property type="entry name" value="WH-like_DNA-bd_sf"/>
</dbReference>
<dbReference type="Gene3D" id="3.30.450.40">
    <property type="match status" value="1"/>
</dbReference>
<dbReference type="InterPro" id="IPR014757">
    <property type="entry name" value="Tscrpt_reg_IclR_C"/>
</dbReference>
<gene>
    <name evidence="6" type="ORF">G5S42_03715</name>
</gene>
<dbReference type="RefSeq" id="WP_176105580.1">
    <property type="nucleotide sequence ID" value="NZ_JAALDK010000001.1"/>
</dbReference>
<dbReference type="Pfam" id="PF09339">
    <property type="entry name" value="HTH_IclR"/>
    <property type="match status" value="1"/>
</dbReference>
<evidence type="ECO:0000256" key="3">
    <source>
        <dbReference type="ARBA" id="ARBA00023163"/>
    </source>
</evidence>
<reference evidence="6 7" key="1">
    <citation type="submission" date="2020-02" db="EMBL/GenBank/DDBJ databases">
        <title>Paraburkholderia simonii sp. nov. and Paraburkholderia youngii sp. nov. Brazilian and Mexican Mimosa-associated rhizobia.</title>
        <authorList>
            <person name="Mavima L."/>
            <person name="Beukes C.W."/>
            <person name="Chan W.Y."/>
            <person name="Palmer M."/>
            <person name="De Meyer S.E."/>
            <person name="James E.K."/>
            <person name="Venter S.N."/>
            <person name="Steenkamp E.T."/>
        </authorList>
    </citation>
    <scope>NUCLEOTIDE SEQUENCE [LARGE SCALE GENOMIC DNA]</scope>
    <source>
        <strain evidence="6 7">JPY169</strain>
    </source>
</reference>
<dbReference type="InterPro" id="IPR005471">
    <property type="entry name" value="Tscrpt_reg_IclR_N"/>
</dbReference>
<dbReference type="Proteomes" id="UP000594380">
    <property type="component" value="Unassembled WGS sequence"/>
</dbReference>
<dbReference type="PANTHER" id="PTHR30136">
    <property type="entry name" value="HELIX-TURN-HELIX TRANSCRIPTIONAL REGULATOR, ICLR FAMILY"/>
    <property type="match status" value="1"/>
</dbReference>
<dbReference type="GO" id="GO:0045892">
    <property type="term" value="P:negative regulation of DNA-templated transcription"/>
    <property type="evidence" value="ECO:0007669"/>
    <property type="project" value="TreeGrafter"/>
</dbReference>
<accession>A0A7Y6MWM8</accession>
<feature type="compositionally biased region" description="Polar residues" evidence="4">
    <location>
        <begin position="272"/>
        <end position="281"/>
    </location>
</feature>
<name>A0A7Y6MWM8_9BURK</name>
<dbReference type="GO" id="GO:0003700">
    <property type="term" value="F:DNA-binding transcription factor activity"/>
    <property type="evidence" value="ECO:0007669"/>
    <property type="project" value="TreeGrafter"/>
</dbReference>
<dbReference type="InterPro" id="IPR050707">
    <property type="entry name" value="HTH_MetabolicPath_Reg"/>
</dbReference>
<dbReference type="PANTHER" id="PTHR30136:SF8">
    <property type="entry name" value="TRANSCRIPTIONAL REGULATORY PROTEIN"/>
    <property type="match status" value="1"/>
</dbReference>
<dbReference type="Gene3D" id="1.10.10.10">
    <property type="entry name" value="Winged helix-like DNA-binding domain superfamily/Winged helix DNA-binding domain"/>
    <property type="match status" value="1"/>
</dbReference>
<feature type="region of interest" description="Disordered" evidence="4">
    <location>
        <begin position="260"/>
        <end position="281"/>
    </location>
</feature>
<organism evidence="6 7">
    <name type="scientific">Paraburkholderia youngii</name>
    <dbReference type="NCBI Taxonomy" id="2782701"/>
    <lineage>
        <taxon>Bacteria</taxon>
        <taxon>Pseudomonadati</taxon>
        <taxon>Pseudomonadota</taxon>
        <taxon>Betaproteobacteria</taxon>
        <taxon>Burkholderiales</taxon>
        <taxon>Burkholderiaceae</taxon>
        <taxon>Paraburkholderia</taxon>
    </lineage>
</organism>
<dbReference type="EMBL" id="JAALDK010000001">
    <property type="protein sequence ID" value="NUX98861.1"/>
    <property type="molecule type" value="Genomic_DNA"/>
</dbReference>
<comment type="caution">
    <text evidence="6">The sequence shown here is derived from an EMBL/GenBank/DDBJ whole genome shotgun (WGS) entry which is preliminary data.</text>
</comment>
<dbReference type="GeneID" id="301099450"/>
<dbReference type="AlphaFoldDB" id="A0A7Y6MWM8"/>
<evidence type="ECO:0000256" key="4">
    <source>
        <dbReference type="SAM" id="MobiDB-lite"/>
    </source>
</evidence>
<dbReference type="SUPFAM" id="SSF55781">
    <property type="entry name" value="GAF domain-like"/>
    <property type="match status" value="1"/>
</dbReference>
<protein>
    <submittedName>
        <fullName evidence="6">Helix-turn-helix domain-containing protein</fullName>
    </submittedName>
</protein>
<feature type="domain" description="IclR-ED" evidence="5">
    <location>
        <begin position="84"/>
        <end position="264"/>
    </location>
</feature>
<keyword evidence="3" id="KW-0804">Transcription</keyword>
<evidence type="ECO:0000313" key="6">
    <source>
        <dbReference type="EMBL" id="NUX98861.1"/>
    </source>
</evidence>
<evidence type="ECO:0000256" key="2">
    <source>
        <dbReference type="ARBA" id="ARBA00023125"/>
    </source>
</evidence>
<dbReference type="Pfam" id="PF01614">
    <property type="entry name" value="IclR_C"/>
    <property type="match status" value="1"/>
</dbReference>
<evidence type="ECO:0000256" key="1">
    <source>
        <dbReference type="ARBA" id="ARBA00023015"/>
    </source>
</evidence>
<dbReference type="SUPFAM" id="SSF46785">
    <property type="entry name" value="Winged helix' DNA-binding domain"/>
    <property type="match status" value="1"/>
</dbReference>
<sequence>MATNPVLENGVPRTGKPQRGIHAMEVGGALLQTIANAGRPVSMLDLSVAANLPLNQVFTYMVSLVRTGLVRKDATTHCFEPGPLALRLGLTALRQVSPLQESLTQVKQLVVSERHAVFVAIWTDHGPTVIQYDGPDMYLHVGLHVGSVMSVAHSSTGRLFSAFLPRQSTRPMLLRELGASEDGIQELELDAILADVRRQGVSRTYGLPIPEVDSLSAPIFDATGAIILAVTVFGSSSSVDTSDYGKVRDRLLEFSRRLSRSGPRDKAPLAISTDSAESCRY</sequence>